<reference evidence="2 3" key="1">
    <citation type="submission" date="2018-08" db="EMBL/GenBank/DDBJ databases">
        <title>A genome reference for cultivated species of the human gut microbiota.</title>
        <authorList>
            <person name="Zou Y."/>
            <person name="Xue W."/>
            <person name="Luo G."/>
        </authorList>
    </citation>
    <scope>NUCLEOTIDE SEQUENCE [LARGE SCALE GENOMIC DNA]</scope>
    <source>
        <strain evidence="2 3">AM21-18</strain>
    </source>
</reference>
<proteinExistence type="predicted"/>
<feature type="transmembrane region" description="Helical" evidence="1">
    <location>
        <begin position="169"/>
        <end position="190"/>
    </location>
</feature>
<comment type="caution">
    <text evidence="2">The sequence shown here is derived from an EMBL/GenBank/DDBJ whole genome shotgun (WGS) entry which is preliminary data.</text>
</comment>
<feature type="transmembrane region" description="Helical" evidence="1">
    <location>
        <begin position="141"/>
        <end position="163"/>
    </location>
</feature>
<protein>
    <submittedName>
        <fullName evidence="2">Uncharacterized protein</fullName>
    </submittedName>
</protein>
<keyword evidence="1" id="KW-0472">Membrane</keyword>
<dbReference type="EMBL" id="QRIS01000055">
    <property type="protein sequence ID" value="RHG78568.1"/>
    <property type="molecule type" value="Genomic_DNA"/>
</dbReference>
<feature type="transmembrane region" description="Helical" evidence="1">
    <location>
        <begin position="33"/>
        <end position="53"/>
    </location>
</feature>
<dbReference type="Proteomes" id="UP000283981">
    <property type="component" value="Unassembled WGS sequence"/>
</dbReference>
<dbReference type="AlphaFoldDB" id="A0A414UR54"/>
<name>A0A414UR54_MEDGN</name>
<evidence type="ECO:0000313" key="2">
    <source>
        <dbReference type="EMBL" id="RHG78568.1"/>
    </source>
</evidence>
<dbReference type="RefSeq" id="WP_118208163.1">
    <property type="nucleotide sequence ID" value="NZ_QRIP01000061.1"/>
</dbReference>
<evidence type="ECO:0000256" key="1">
    <source>
        <dbReference type="SAM" id="Phobius"/>
    </source>
</evidence>
<organism evidence="2 3">
    <name type="scientific">Mediterraneibacter gnavus</name>
    <name type="common">Ruminococcus gnavus</name>
    <dbReference type="NCBI Taxonomy" id="33038"/>
    <lineage>
        <taxon>Bacteria</taxon>
        <taxon>Bacillati</taxon>
        <taxon>Bacillota</taxon>
        <taxon>Clostridia</taxon>
        <taxon>Lachnospirales</taxon>
        <taxon>Lachnospiraceae</taxon>
        <taxon>Mediterraneibacter</taxon>
    </lineage>
</organism>
<sequence length="216" mass="25777">MEYYILKYYEKKLTGDNQIKEGFNRFSEKEKKWALIWLIGMVISALEMIITVLNFQKELWHLLGMGTSLICLLALCRLDTQNQKRYMKEHKESYKRRLEILAKILREEFHLDTREKIEELIEIYQEYVTGKNQEEKERKKIILLFFSACAGILTISFQNLGILGISFNAWILLAVLLLMFVGLITGWIYIYKYFESLKGSYEMIIRDLKELLLIKY</sequence>
<keyword evidence="1" id="KW-0812">Transmembrane</keyword>
<feature type="transmembrane region" description="Helical" evidence="1">
    <location>
        <begin position="59"/>
        <end position="78"/>
    </location>
</feature>
<keyword evidence="1" id="KW-1133">Transmembrane helix</keyword>
<accession>A0A414UR54</accession>
<gene>
    <name evidence="2" type="ORF">DW243_17565</name>
</gene>
<evidence type="ECO:0000313" key="3">
    <source>
        <dbReference type="Proteomes" id="UP000283981"/>
    </source>
</evidence>